<accession>A0ABW4CC83</accession>
<feature type="domain" description="YetF-like N-terminal transmembrane" evidence="9">
    <location>
        <begin position="2"/>
        <end position="73"/>
    </location>
</feature>
<evidence type="ECO:0000256" key="6">
    <source>
        <dbReference type="ARBA" id="ARBA00023136"/>
    </source>
</evidence>
<evidence type="ECO:0000259" key="9">
    <source>
        <dbReference type="Pfam" id="PF20730"/>
    </source>
</evidence>
<dbReference type="EMBL" id="JBHTNU010000022">
    <property type="protein sequence ID" value="MFD1428367.1"/>
    <property type="molecule type" value="Genomic_DNA"/>
</dbReference>
<keyword evidence="11" id="KW-1185">Reference proteome</keyword>
<reference evidence="11" key="1">
    <citation type="journal article" date="2019" name="Int. J. Syst. Evol. Microbiol.">
        <title>The Global Catalogue of Microorganisms (GCM) 10K type strain sequencing project: providing services to taxonomists for standard genome sequencing and annotation.</title>
        <authorList>
            <consortium name="The Broad Institute Genomics Platform"/>
            <consortium name="The Broad Institute Genome Sequencing Center for Infectious Disease"/>
            <person name="Wu L."/>
            <person name="Ma J."/>
        </authorList>
    </citation>
    <scope>NUCLEOTIDE SEQUENCE [LARGE SCALE GENOMIC DNA]</scope>
    <source>
        <strain evidence="11">S1</strain>
    </source>
</reference>
<comment type="similarity">
    <text evidence="2">Belongs to the UPF0702 family.</text>
</comment>
<evidence type="ECO:0000313" key="11">
    <source>
        <dbReference type="Proteomes" id="UP001597282"/>
    </source>
</evidence>
<dbReference type="RefSeq" id="WP_380167202.1">
    <property type="nucleotide sequence ID" value="NZ_JBHTNU010000022.1"/>
</dbReference>
<evidence type="ECO:0000256" key="2">
    <source>
        <dbReference type="ARBA" id="ARBA00006448"/>
    </source>
</evidence>
<feature type="transmembrane region" description="Helical" evidence="7">
    <location>
        <begin position="6"/>
        <end position="23"/>
    </location>
</feature>
<keyword evidence="4 7" id="KW-0812">Transmembrane</keyword>
<comment type="subcellular location">
    <subcellularLocation>
        <location evidence="1">Cell membrane</location>
        <topology evidence="1">Multi-pass membrane protein</topology>
    </subcellularLocation>
</comment>
<sequence>MLEIALRALITFPVLLLLTRLMGKKQMSQLTFFNYVTGITIGTISASMTIDQDIPFWHSLTGLVSWVLLTILPSWLTLNSRQARGILDGGPTLIIKEGKILEENLKSLRLKMEDLGMMLREKDIFSVADVDAAVFEPNGKLSVIKKPGKHGATKEDLGVALMQPKYIPTDLALDGQILQRNLQELNLSPAWLETQLKQAGTSLDQVFYAQIQSDGTLFIDKRQDPTRSTP</sequence>
<keyword evidence="5 7" id="KW-1133">Transmembrane helix</keyword>
<gene>
    <name evidence="10" type="ORF">ACFQ4Y_15795</name>
</gene>
<dbReference type="Pfam" id="PF04239">
    <property type="entry name" value="DUF421"/>
    <property type="match status" value="1"/>
</dbReference>
<dbReference type="Proteomes" id="UP001597282">
    <property type="component" value="Unassembled WGS sequence"/>
</dbReference>
<dbReference type="PANTHER" id="PTHR34582:SF7">
    <property type="entry name" value="UPF0702 TRANSMEMBRANE PROTEIN YDFS"/>
    <property type="match status" value="1"/>
</dbReference>
<evidence type="ECO:0000313" key="10">
    <source>
        <dbReference type="EMBL" id="MFD1428367.1"/>
    </source>
</evidence>
<evidence type="ECO:0000256" key="4">
    <source>
        <dbReference type="ARBA" id="ARBA00022692"/>
    </source>
</evidence>
<dbReference type="InterPro" id="IPR007353">
    <property type="entry name" value="DUF421"/>
</dbReference>
<comment type="caution">
    <text evidence="10">The sequence shown here is derived from an EMBL/GenBank/DDBJ whole genome shotgun (WGS) entry which is preliminary data.</text>
</comment>
<protein>
    <submittedName>
        <fullName evidence="10">DUF421 domain-containing protein</fullName>
    </submittedName>
</protein>
<evidence type="ECO:0000259" key="8">
    <source>
        <dbReference type="Pfam" id="PF04239"/>
    </source>
</evidence>
<proteinExistence type="inferred from homology"/>
<dbReference type="InterPro" id="IPR048454">
    <property type="entry name" value="YetF_N"/>
</dbReference>
<evidence type="ECO:0000256" key="1">
    <source>
        <dbReference type="ARBA" id="ARBA00004651"/>
    </source>
</evidence>
<keyword evidence="3" id="KW-1003">Cell membrane</keyword>
<dbReference type="PANTHER" id="PTHR34582">
    <property type="entry name" value="UPF0702 TRANSMEMBRANE PROTEIN YCAP"/>
    <property type="match status" value="1"/>
</dbReference>
<feature type="domain" description="YetF C-terminal" evidence="8">
    <location>
        <begin position="79"/>
        <end position="211"/>
    </location>
</feature>
<feature type="transmembrane region" description="Helical" evidence="7">
    <location>
        <begin position="30"/>
        <end position="50"/>
    </location>
</feature>
<dbReference type="InterPro" id="IPR023090">
    <property type="entry name" value="UPF0702_alpha/beta_dom_sf"/>
</dbReference>
<evidence type="ECO:0000256" key="5">
    <source>
        <dbReference type="ARBA" id="ARBA00022989"/>
    </source>
</evidence>
<evidence type="ECO:0000256" key="7">
    <source>
        <dbReference type="SAM" id="Phobius"/>
    </source>
</evidence>
<keyword evidence="6 7" id="KW-0472">Membrane</keyword>
<dbReference type="Pfam" id="PF20730">
    <property type="entry name" value="YetF_N"/>
    <property type="match status" value="1"/>
</dbReference>
<organism evidence="10 11">
    <name type="scientific">Kroppenstedtia sanguinis</name>
    <dbReference type="NCBI Taxonomy" id="1380684"/>
    <lineage>
        <taxon>Bacteria</taxon>
        <taxon>Bacillati</taxon>
        <taxon>Bacillota</taxon>
        <taxon>Bacilli</taxon>
        <taxon>Bacillales</taxon>
        <taxon>Thermoactinomycetaceae</taxon>
        <taxon>Kroppenstedtia</taxon>
    </lineage>
</organism>
<feature type="transmembrane region" description="Helical" evidence="7">
    <location>
        <begin position="56"/>
        <end position="78"/>
    </location>
</feature>
<name>A0ABW4CC83_9BACL</name>
<dbReference type="Gene3D" id="3.30.240.20">
    <property type="entry name" value="bsu07140 like domains"/>
    <property type="match status" value="2"/>
</dbReference>
<evidence type="ECO:0000256" key="3">
    <source>
        <dbReference type="ARBA" id="ARBA00022475"/>
    </source>
</evidence>